<dbReference type="InterPro" id="IPR011701">
    <property type="entry name" value="MFS"/>
</dbReference>
<feature type="transmembrane region" description="Helical" evidence="6">
    <location>
        <begin position="12"/>
        <end position="31"/>
    </location>
</feature>
<sequence length="429" mass="45368">MYSAPTAPQRRYMPAWLTGILYGGMYNGFASVSLSQLMPEHGVTLGRTADMIALILTASYVSFLLTPLVDCGLPRRVWAGLLAITAAACLCFSVPMLGAAAENGGHGPHATALMLVVFFGYLCNQMYTSTIGGMVPNLVRPSQHSAASAWLNISYLALTGAGGALCVWEIRNLPTHVAMFTVPIPILLGATPLFFIPKEDRIPRRVGEAMSKLFSDLWETARQPSYLFALLVFVIPSATFALQNLFGGMGADFHASPELTNLSVGLLFTIACAIGAAIGGPLSNRFDRRFLFIAPAMVAALGSLAMAFGPKTPWVFACGLFFYNLMAGINYTATSALVFQIVGKNNPLSATQYAVSIAACNLAITGSVKMDGVGADRFGVHGALVTDALLSLVLGTLVLLLVWKFGGGFPKPPIGEDELVEAEAGAKIA</sequence>
<feature type="domain" description="Major facilitator superfamily (MFS) profile" evidence="7">
    <location>
        <begin position="224"/>
        <end position="429"/>
    </location>
</feature>
<evidence type="ECO:0000259" key="7">
    <source>
        <dbReference type="PROSITE" id="PS50850"/>
    </source>
</evidence>
<organism evidence="8 9">
    <name type="scientific">Terriglobus roseus</name>
    <dbReference type="NCBI Taxonomy" id="392734"/>
    <lineage>
        <taxon>Bacteria</taxon>
        <taxon>Pseudomonadati</taxon>
        <taxon>Acidobacteriota</taxon>
        <taxon>Terriglobia</taxon>
        <taxon>Terriglobales</taxon>
        <taxon>Acidobacteriaceae</taxon>
        <taxon>Terriglobus</taxon>
    </lineage>
</organism>
<evidence type="ECO:0000256" key="3">
    <source>
        <dbReference type="ARBA" id="ARBA00022692"/>
    </source>
</evidence>
<evidence type="ECO:0000256" key="5">
    <source>
        <dbReference type="ARBA" id="ARBA00023136"/>
    </source>
</evidence>
<keyword evidence="3 6" id="KW-0812">Transmembrane</keyword>
<dbReference type="SUPFAM" id="SSF103473">
    <property type="entry name" value="MFS general substrate transporter"/>
    <property type="match status" value="1"/>
</dbReference>
<dbReference type="InterPro" id="IPR020846">
    <property type="entry name" value="MFS_dom"/>
</dbReference>
<dbReference type="InterPro" id="IPR036259">
    <property type="entry name" value="MFS_trans_sf"/>
</dbReference>
<dbReference type="GO" id="GO:0005886">
    <property type="term" value="C:plasma membrane"/>
    <property type="evidence" value="ECO:0007669"/>
    <property type="project" value="UniProtKB-SubCell"/>
</dbReference>
<keyword evidence="9" id="KW-1185">Reference proteome</keyword>
<dbReference type="Proteomes" id="UP000182427">
    <property type="component" value="Chromosome I"/>
</dbReference>
<dbReference type="Gene3D" id="1.20.1250.20">
    <property type="entry name" value="MFS general substrate transporter like domains"/>
    <property type="match status" value="2"/>
</dbReference>
<comment type="subcellular location">
    <subcellularLocation>
        <location evidence="1">Cell membrane</location>
        <topology evidence="1">Multi-pass membrane protein</topology>
    </subcellularLocation>
</comment>
<feature type="transmembrane region" description="Helical" evidence="6">
    <location>
        <begin position="290"/>
        <end position="308"/>
    </location>
</feature>
<evidence type="ECO:0000313" key="8">
    <source>
        <dbReference type="EMBL" id="SDG01545.1"/>
    </source>
</evidence>
<dbReference type="PANTHER" id="PTHR23513:SF6">
    <property type="entry name" value="MAJOR FACILITATOR SUPERFAMILY ASSOCIATED DOMAIN-CONTAINING PROTEIN"/>
    <property type="match status" value="1"/>
</dbReference>
<gene>
    <name evidence="8" type="ORF">SAMN05444167_3987</name>
</gene>
<dbReference type="Pfam" id="PF07690">
    <property type="entry name" value="MFS_1"/>
    <property type="match status" value="1"/>
</dbReference>
<dbReference type="AlphaFoldDB" id="A0A1G7QSQ4"/>
<reference evidence="8 9" key="1">
    <citation type="submission" date="2016-10" db="EMBL/GenBank/DDBJ databases">
        <authorList>
            <person name="de Groot N.N."/>
        </authorList>
    </citation>
    <scope>NUCLEOTIDE SEQUENCE [LARGE SCALE GENOMIC DNA]</scope>
    <source>
        <strain evidence="8 9">GAS232</strain>
    </source>
</reference>
<dbReference type="GO" id="GO:0022857">
    <property type="term" value="F:transmembrane transporter activity"/>
    <property type="evidence" value="ECO:0007669"/>
    <property type="project" value="InterPro"/>
</dbReference>
<feature type="transmembrane region" description="Helical" evidence="6">
    <location>
        <begin position="77"/>
        <end position="98"/>
    </location>
</feature>
<feature type="transmembrane region" description="Helical" evidence="6">
    <location>
        <begin position="51"/>
        <end position="70"/>
    </location>
</feature>
<feature type="transmembrane region" description="Helical" evidence="6">
    <location>
        <begin position="149"/>
        <end position="170"/>
    </location>
</feature>
<accession>A0A1G7QSQ4</accession>
<keyword evidence="2" id="KW-1003">Cell membrane</keyword>
<feature type="transmembrane region" description="Helical" evidence="6">
    <location>
        <begin position="259"/>
        <end position="278"/>
    </location>
</feature>
<dbReference type="RefSeq" id="WP_197674910.1">
    <property type="nucleotide sequence ID" value="NZ_LT629690.1"/>
</dbReference>
<feature type="transmembrane region" description="Helical" evidence="6">
    <location>
        <begin position="110"/>
        <end position="128"/>
    </location>
</feature>
<evidence type="ECO:0000256" key="4">
    <source>
        <dbReference type="ARBA" id="ARBA00022989"/>
    </source>
</evidence>
<dbReference type="PROSITE" id="PS50850">
    <property type="entry name" value="MFS"/>
    <property type="match status" value="1"/>
</dbReference>
<evidence type="ECO:0000256" key="6">
    <source>
        <dbReference type="SAM" id="Phobius"/>
    </source>
</evidence>
<feature type="transmembrane region" description="Helical" evidence="6">
    <location>
        <begin position="176"/>
        <end position="196"/>
    </location>
</feature>
<evidence type="ECO:0000256" key="1">
    <source>
        <dbReference type="ARBA" id="ARBA00004651"/>
    </source>
</evidence>
<proteinExistence type="predicted"/>
<feature type="transmembrane region" description="Helical" evidence="6">
    <location>
        <begin position="226"/>
        <end position="247"/>
    </location>
</feature>
<protein>
    <submittedName>
        <fullName evidence="8">MFS transporter, PAT family, beta-lactamase induction signal transducer AmpG</fullName>
    </submittedName>
</protein>
<keyword evidence="4 6" id="KW-1133">Transmembrane helix</keyword>
<feature type="transmembrane region" description="Helical" evidence="6">
    <location>
        <begin position="314"/>
        <end position="338"/>
    </location>
</feature>
<evidence type="ECO:0000313" key="9">
    <source>
        <dbReference type="Proteomes" id="UP000182427"/>
    </source>
</evidence>
<dbReference type="EMBL" id="LT629690">
    <property type="protein sequence ID" value="SDG01545.1"/>
    <property type="molecule type" value="Genomic_DNA"/>
</dbReference>
<dbReference type="PANTHER" id="PTHR23513">
    <property type="entry name" value="INTEGRAL MEMBRANE EFFLUX PROTEIN-RELATED"/>
    <property type="match status" value="1"/>
</dbReference>
<evidence type="ECO:0000256" key="2">
    <source>
        <dbReference type="ARBA" id="ARBA00022475"/>
    </source>
</evidence>
<feature type="transmembrane region" description="Helical" evidence="6">
    <location>
        <begin position="380"/>
        <end position="403"/>
    </location>
</feature>
<name>A0A1G7QSQ4_9BACT</name>
<feature type="transmembrane region" description="Helical" evidence="6">
    <location>
        <begin position="350"/>
        <end position="368"/>
    </location>
</feature>
<keyword evidence="5 6" id="KW-0472">Membrane</keyword>